<dbReference type="Proteomes" id="UP000625976">
    <property type="component" value="Unassembled WGS sequence"/>
</dbReference>
<evidence type="ECO:0000313" key="3">
    <source>
        <dbReference type="EMBL" id="GGG46447.1"/>
    </source>
</evidence>
<dbReference type="Pfam" id="PF05016">
    <property type="entry name" value="ParE_toxin"/>
    <property type="match status" value="1"/>
</dbReference>
<dbReference type="InterPro" id="IPR035093">
    <property type="entry name" value="RelE/ParE_toxin_dom_sf"/>
</dbReference>
<dbReference type="NCBIfam" id="TIGR02385">
    <property type="entry name" value="RelE_StbE"/>
    <property type="match status" value="1"/>
</dbReference>
<name>A0A917GHY5_9FLAO</name>
<accession>A0A917GHY5</accession>
<dbReference type="RefSeq" id="WP_188463902.1">
    <property type="nucleotide sequence ID" value="NZ_BMFQ01000002.1"/>
</dbReference>
<comment type="caution">
    <text evidence="3">The sequence shown here is derived from an EMBL/GenBank/DDBJ whole genome shotgun (WGS) entry which is preliminary data.</text>
</comment>
<dbReference type="EMBL" id="BMFQ01000002">
    <property type="protein sequence ID" value="GGG46447.1"/>
    <property type="molecule type" value="Genomic_DNA"/>
</dbReference>
<dbReference type="InterPro" id="IPR007712">
    <property type="entry name" value="RelE/ParE_toxin"/>
</dbReference>
<dbReference type="InterPro" id="IPR051803">
    <property type="entry name" value="TA_system_RelE-like_toxin"/>
</dbReference>
<reference evidence="3" key="1">
    <citation type="journal article" date="2014" name="Int. J. Syst. Evol. Microbiol.">
        <title>Complete genome sequence of Corynebacterium casei LMG S-19264T (=DSM 44701T), isolated from a smear-ripened cheese.</title>
        <authorList>
            <consortium name="US DOE Joint Genome Institute (JGI-PGF)"/>
            <person name="Walter F."/>
            <person name="Albersmeier A."/>
            <person name="Kalinowski J."/>
            <person name="Ruckert C."/>
        </authorList>
    </citation>
    <scope>NUCLEOTIDE SEQUENCE</scope>
    <source>
        <strain evidence="3">CGMCC 1.12751</strain>
    </source>
</reference>
<keyword evidence="2" id="KW-1277">Toxin-antitoxin system</keyword>
<keyword evidence="4" id="KW-1185">Reference proteome</keyword>
<protein>
    <recommendedName>
        <fullName evidence="5">Type II toxin-antitoxin system RelE/ParE family toxin</fullName>
    </recommendedName>
</protein>
<dbReference type="PANTHER" id="PTHR33755:SF5">
    <property type="entry name" value="TYPE II TOXIN-ANTITOXIN SYSTEM RELE_PARE FAMILY TOXIN"/>
    <property type="match status" value="1"/>
</dbReference>
<evidence type="ECO:0000256" key="1">
    <source>
        <dbReference type="ARBA" id="ARBA00006226"/>
    </source>
</evidence>
<gene>
    <name evidence="3" type="ORF">GCM10010976_17420</name>
</gene>
<dbReference type="AlphaFoldDB" id="A0A917GHY5"/>
<dbReference type="PANTHER" id="PTHR33755">
    <property type="entry name" value="TOXIN PARE1-RELATED"/>
    <property type="match status" value="1"/>
</dbReference>
<evidence type="ECO:0000256" key="2">
    <source>
        <dbReference type="ARBA" id="ARBA00022649"/>
    </source>
</evidence>
<evidence type="ECO:0008006" key="5">
    <source>
        <dbReference type="Google" id="ProtNLM"/>
    </source>
</evidence>
<proteinExistence type="inferred from homology"/>
<evidence type="ECO:0000313" key="4">
    <source>
        <dbReference type="Proteomes" id="UP000625976"/>
    </source>
</evidence>
<dbReference type="Gene3D" id="3.30.2310.20">
    <property type="entry name" value="RelE-like"/>
    <property type="match status" value="1"/>
</dbReference>
<reference evidence="3" key="2">
    <citation type="submission" date="2020-09" db="EMBL/GenBank/DDBJ databases">
        <authorList>
            <person name="Sun Q."/>
            <person name="Zhou Y."/>
        </authorList>
    </citation>
    <scope>NUCLEOTIDE SEQUENCE</scope>
    <source>
        <strain evidence="3">CGMCC 1.12751</strain>
    </source>
</reference>
<comment type="similarity">
    <text evidence="1">Belongs to the RelE toxin family.</text>
</comment>
<sequence length="98" mass="11508">MVRINWTIQSLSDLKSIAKYIAKDSKHFAKLQVSIIRQRTQILKSQVYSGKVVEELAKQDIRELVEGNYRIIYKVVTENHIDIITIHHSARNLHKRKI</sequence>
<organism evidence="3 4">
    <name type="scientific">Bizionia arctica</name>
    <dbReference type="NCBI Taxonomy" id="1495645"/>
    <lineage>
        <taxon>Bacteria</taxon>
        <taxon>Pseudomonadati</taxon>
        <taxon>Bacteroidota</taxon>
        <taxon>Flavobacteriia</taxon>
        <taxon>Flavobacteriales</taxon>
        <taxon>Flavobacteriaceae</taxon>
        <taxon>Bizionia</taxon>
    </lineage>
</organism>